<dbReference type="GO" id="GO:0071793">
    <property type="term" value="P:bacillithiol biosynthetic process"/>
    <property type="evidence" value="ECO:0007669"/>
    <property type="project" value="InterPro"/>
</dbReference>
<gene>
    <name evidence="1" type="primary">bshB1</name>
    <name evidence="1" type="ORF">KI659_11135</name>
</gene>
<proteinExistence type="predicted"/>
<dbReference type="AlphaFoldDB" id="A0AAP2G1F9"/>
<dbReference type="InterPro" id="IPR003737">
    <property type="entry name" value="GlcNAc_PI_deacetylase-related"/>
</dbReference>
<dbReference type="PANTHER" id="PTHR12993">
    <property type="entry name" value="N-ACETYLGLUCOSAMINYL-PHOSPHATIDYLINOSITOL DE-N-ACETYLASE-RELATED"/>
    <property type="match status" value="1"/>
</dbReference>
<dbReference type="RefSeq" id="WP_213945420.1">
    <property type="nucleotide sequence ID" value="NZ_JAHBGI010000002.1"/>
</dbReference>
<dbReference type="GO" id="GO:0016811">
    <property type="term" value="F:hydrolase activity, acting on carbon-nitrogen (but not peptide) bonds, in linear amides"/>
    <property type="evidence" value="ECO:0007669"/>
    <property type="project" value="TreeGrafter"/>
</dbReference>
<comment type="caution">
    <text evidence="1">The sequence shown here is derived from an EMBL/GenBank/DDBJ whole genome shotgun (WGS) entry which is preliminary data.</text>
</comment>
<sequence>MKLDILAIAAHPDDAELSCSGTLAAHVAQGFKVGILDLTQGEMGTRGTPAIRMEESAAAAEVLGLSMRENLKFRDVFFTDDEKHHLEIVKIIRKYKPEIVLANAISDRHPDHGKGAQVATKACFTSGLRRVVTELEGEEQEPWRPKYVYHYIQNNYIKPDFVMDISGFWEKKVESIRAFKSQFHDPDSNEPQSFISSPEFLDFIEARAKEFGHSINVKYGEGFTVERTIGTGNLFNIK</sequence>
<dbReference type="SUPFAM" id="SSF102588">
    <property type="entry name" value="LmbE-like"/>
    <property type="match status" value="1"/>
</dbReference>
<dbReference type="PANTHER" id="PTHR12993:SF30">
    <property type="entry name" value="N-ACETYL-ALPHA-D-GLUCOSAMINYL L-MALATE DEACETYLASE 1"/>
    <property type="match status" value="1"/>
</dbReference>
<evidence type="ECO:0000313" key="1">
    <source>
        <dbReference type="EMBL" id="MBS9524569.1"/>
    </source>
</evidence>
<evidence type="ECO:0000313" key="2">
    <source>
        <dbReference type="Proteomes" id="UP001319104"/>
    </source>
</evidence>
<dbReference type="InterPro" id="IPR023842">
    <property type="entry name" value="Bacillithiol_biosynth_BshB1"/>
</dbReference>
<dbReference type="EMBL" id="JAHCMY010000005">
    <property type="protein sequence ID" value="MBS9524569.1"/>
    <property type="molecule type" value="Genomic_DNA"/>
</dbReference>
<keyword evidence="2" id="KW-1185">Reference proteome</keyword>
<dbReference type="InterPro" id="IPR024078">
    <property type="entry name" value="LmbE-like_dom_sf"/>
</dbReference>
<name>A0AAP2G1F9_9BACT</name>
<protein>
    <submittedName>
        <fullName evidence="1">Bacillithiol biosynthesis deacetylase BshB1</fullName>
    </submittedName>
</protein>
<accession>A0AAP2G1F9</accession>
<dbReference type="Pfam" id="PF02585">
    <property type="entry name" value="PIG-L"/>
    <property type="match status" value="1"/>
</dbReference>
<dbReference type="Gene3D" id="3.40.50.10320">
    <property type="entry name" value="LmbE-like"/>
    <property type="match status" value="1"/>
</dbReference>
<dbReference type="GO" id="GO:0019213">
    <property type="term" value="F:deacetylase activity"/>
    <property type="evidence" value="ECO:0007669"/>
    <property type="project" value="InterPro"/>
</dbReference>
<organism evidence="1 2">
    <name type="scientific">Litoribacter ruber</name>
    <dbReference type="NCBI Taxonomy" id="702568"/>
    <lineage>
        <taxon>Bacteria</taxon>
        <taxon>Pseudomonadati</taxon>
        <taxon>Bacteroidota</taxon>
        <taxon>Cytophagia</taxon>
        <taxon>Cytophagales</taxon>
        <taxon>Cyclobacteriaceae</taxon>
        <taxon>Litoribacter</taxon>
    </lineage>
</organism>
<reference evidence="1 2" key="1">
    <citation type="submission" date="2021-05" db="EMBL/GenBank/DDBJ databases">
        <authorList>
            <person name="Zhang Z.D."/>
            <person name="Osman G."/>
        </authorList>
    </citation>
    <scope>NUCLEOTIDE SEQUENCE [LARGE SCALE GENOMIC DNA]</scope>
    <source>
        <strain evidence="1 2">KCTC 32217</strain>
    </source>
</reference>
<dbReference type="NCBIfam" id="TIGR04001">
    <property type="entry name" value="thiol_BshB1"/>
    <property type="match status" value="1"/>
</dbReference>
<dbReference type="Proteomes" id="UP001319104">
    <property type="component" value="Unassembled WGS sequence"/>
</dbReference>